<comment type="catalytic activity">
    <reaction evidence="6">
        <text>2'-phospho-[ligated tRNA] + NAD(+) = mature tRNA + ADP-alpha-D-ribose 1'',2''-cyclic phosphate + nicotinamide</text>
        <dbReference type="Rhea" id="RHEA:23324"/>
        <dbReference type="Rhea" id="RHEA-COMP:11106"/>
        <dbReference type="Rhea" id="RHEA-COMP:11107"/>
        <dbReference type="ChEBI" id="CHEBI:17154"/>
        <dbReference type="ChEBI" id="CHEBI:57540"/>
        <dbReference type="ChEBI" id="CHEBI:76596"/>
        <dbReference type="ChEBI" id="CHEBI:82883"/>
        <dbReference type="ChEBI" id="CHEBI:85027"/>
        <dbReference type="EC" id="2.7.1.160"/>
    </reaction>
</comment>
<keyword evidence="7" id="KW-1185">Reference proteome</keyword>
<dbReference type="PANTHER" id="PTHR12684">
    <property type="entry name" value="PUTATIVE PHOSPHOTRANSFERASE"/>
    <property type="match status" value="1"/>
</dbReference>
<dbReference type="InterPro" id="IPR042080">
    <property type="entry name" value="RNA_2'-PTrans_N"/>
</dbReference>
<dbReference type="SUPFAM" id="SSF56399">
    <property type="entry name" value="ADP-ribosylation"/>
    <property type="match status" value="1"/>
</dbReference>
<evidence type="ECO:0000313" key="7">
    <source>
        <dbReference type="Proteomes" id="UP000694845"/>
    </source>
</evidence>
<evidence type="ECO:0000256" key="3">
    <source>
        <dbReference type="ARBA" id="ARBA00012007"/>
    </source>
</evidence>
<organism evidence="7 8">
    <name type="scientific">Acanthaster planci</name>
    <name type="common">Crown-of-thorns starfish</name>
    <dbReference type="NCBI Taxonomy" id="133434"/>
    <lineage>
        <taxon>Eukaryota</taxon>
        <taxon>Metazoa</taxon>
        <taxon>Echinodermata</taxon>
        <taxon>Eleutherozoa</taxon>
        <taxon>Asterozoa</taxon>
        <taxon>Asteroidea</taxon>
        <taxon>Valvatacea</taxon>
        <taxon>Valvatida</taxon>
        <taxon>Acanthasteridae</taxon>
        <taxon>Acanthaster</taxon>
    </lineage>
</organism>
<dbReference type="KEGG" id="aplc:110975217"/>
<dbReference type="Proteomes" id="UP000694845">
    <property type="component" value="Unplaced"/>
</dbReference>
<keyword evidence="4" id="KW-0808">Transferase</keyword>
<dbReference type="Gene3D" id="1.10.10.970">
    <property type="entry name" value="RNA 2'-phosphotransferase, Tpt1/KptA family, N-terminal domain"/>
    <property type="match status" value="1"/>
</dbReference>
<reference evidence="8" key="1">
    <citation type="submission" date="2025-08" db="UniProtKB">
        <authorList>
            <consortium name="RefSeq"/>
        </authorList>
    </citation>
    <scope>IDENTIFICATION</scope>
</reference>
<protein>
    <recommendedName>
        <fullName evidence="3">2'-phosphotransferase</fullName>
        <ecNumber evidence="3">2.7.1.160</ecNumber>
    </recommendedName>
</protein>
<evidence type="ECO:0000256" key="6">
    <source>
        <dbReference type="ARBA" id="ARBA00047949"/>
    </source>
</evidence>
<comment type="similarity">
    <text evidence="2">Belongs to the KptA/TPT1 family.</text>
</comment>
<dbReference type="OrthoDB" id="419694at2759"/>
<dbReference type="InterPro" id="IPR042081">
    <property type="entry name" value="RNA_2'-PTrans_C"/>
</dbReference>
<evidence type="ECO:0000256" key="1">
    <source>
        <dbReference type="ARBA" id="ARBA00003343"/>
    </source>
</evidence>
<dbReference type="PANTHER" id="PTHR12684:SF2">
    <property type="entry name" value="TRNA 2'-PHOSPHOTRANSFERASE 1"/>
    <property type="match status" value="1"/>
</dbReference>
<dbReference type="CTD" id="83707"/>
<dbReference type="InterPro" id="IPR002745">
    <property type="entry name" value="Ptrans_KptA/Tpt1"/>
</dbReference>
<dbReference type="GO" id="GO:0000215">
    <property type="term" value="F:tRNA 2'-phosphotransferase activity"/>
    <property type="evidence" value="ECO:0007669"/>
    <property type="project" value="UniProtKB-EC"/>
</dbReference>
<dbReference type="Gene3D" id="3.20.170.30">
    <property type="match status" value="1"/>
</dbReference>
<name>A0A8B7XSK6_ACAPL</name>
<evidence type="ECO:0000256" key="2">
    <source>
        <dbReference type="ARBA" id="ARBA00009836"/>
    </source>
</evidence>
<evidence type="ECO:0000313" key="8">
    <source>
        <dbReference type="RefSeq" id="XP_022083187.1"/>
    </source>
</evidence>
<accession>A0A8B7XSK6</accession>
<gene>
    <name evidence="8" type="primary">LOC110975217</name>
</gene>
<dbReference type="PROSITE" id="PS00018">
    <property type="entry name" value="EF_HAND_1"/>
    <property type="match status" value="1"/>
</dbReference>
<dbReference type="InterPro" id="IPR018247">
    <property type="entry name" value="EF_Hand_1_Ca_BS"/>
</dbReference>
<dbReference type="GeneID" id="110975217"/>
<dbReference type="Pfam" id="PF01885">
    <property type="entry name" value="PTS_2-RNA"/>
    <property type="match status" value="1"/>
</dbReference>
<evidence type="ECO:0000256" key="4">
    <source>
        <dbReference type="ARBA" id="ARBA00022679"/>
    </source>
</evidence>
<keyword evidence="5" id="KW-0520">NAD</keyword>
<dbReference type="EC" id="2.7.1.160" evidence="3"/>
<dbReference type="GO" id="GO:0006388">
    <property type="term" value="P:tRNA splicing, via endonucleolytic cleavage and ligation"/>
    <property type="evidence" value="ECO:0007669"/>
    <property type="project" value="TreeGrafter"/>
</dbReference>
<dbReference type="RefSeq" id="XP_022083187.1">
    <property type="nucleotide sequence ID" value="XM_022227495.1"/>
</dbReference>
<proteinExistence type="inferred from homology"/>
<dbReference type="AlphaFoldDB" id="A0A8B7XSK6"/>
<comment type="function">
    <text evidence="1">Catalyzes the last step of tRNA splicing, the transfer of the splice junction 2'-phosphate from ligated tRNA to NAD to produce ADP-ribose 1''-2'' cyclic phosphate.</text>
</comment>
<evidence type="ECO:0000256" key="5">
    <source>
        <dbReference type="ARBA" id="ARBA00023027"/>
    </source>
</evidence>
<sequence length="209" mass="23659">MSRSERSRDVHLSKKLTFVLRHKAVELGFDIDSGGFINVDDLLAHPMFSHFTVGDIKRVVTSNDKQRFSLKEHPDSKKLQICANQGHSFQLPDLELVSITDPTQYPTVIHGTYLKNWDSIKLQGLSRMKRTHVHFAQGEPGENGVISGMRRSCDLMIFLNLEKALQGGLSFFLSKNGVILCPGDENGLIHPRYFKQVMQTHPRELLSCT</sequence>